<protein>
    <recommendedName>
        <fullName evidence="1">Bacteriophage T5 Orf172 DNA-binding domain-containing protein</fullName>
    </recommendedName>
</protein>
<name>A0AAD7DUI2_MYCRO</name>
<evidence type="ECO:0000259" key="1">
    <source>
        <dbReference type="Pfam" id="PF10544"/>
    </source>
</evidence>
<proteinExistence type="predicted"/>
<keyword evidence="3" id="KW-1185">Reference proteome</keyword>
<dbReference type="EMBL" id="JARKIE010000027">
    <property type="protein sequence ID" value="KAJ7698101.1"/>
    <property type="molecule type" value="Genomic_DNA"/>
</dbReference>
<evidence type="ECO:0000313" key="3">
    <source>
        <dbReference type="Proteomes" id="UP001221757"/>
    </source>
</evidence>
<reference evidence="2" key="1">
    <citation type="submission" date="2023-03" db="EMBL/GenBank/DDBJ databases">
        <title>Massive genome expansion in bonnet fungi (Mycena s.s.) driven by repeated elements and novel gene families across ecological guilds.</title>
        <authorList>
            <consortium name="Lawrence Berkeley National Laboratory"/>
            <person name="Harder C.B."/>
            <person name="Miyauchi S."/>
            <person name="Viragh M."/>
            <person name="Kuo A."/>
            <person name="Thoen E."/>
            <person name="Andreopoulos B."/>
            <person name="Lu D."/>
            <person name="Skrede I."/>
            <person name="Drula E."/>
            <person name="Henrissat B."/>
            <person name="Morin E."/>
            <person name="Kohler A."/>
            <person name="Barry K."/>
            <person name="LaButti K."/>
            <person name="Morin E."/>
            <person name="Salamov A."/>
            <person name="Lipzen A."/>
            <person name="Mereny Z."/>
            <person name="Hegedus B."/>
            <person name="Baldrian P."/>
            <person name="Stursova M."/>
            <person name="Weitz H."/>
            <person name="Taylor A."/>
            <person name="Grigoriev I.V."/>
            <person name="Nagy L.G."/>
            <person name="Martin F."/>
            <person name="Kauserud H."/>
        </authorList>
    </citation>
    <scope>NUCLEOTIDE SEQUENCE</scope>
    <source>
        <strain evidence="2">CBHHK067</strain>
    </source>
</reference>
<accession>A0AAD7DUI2</accession>
<dbReference type="Proteomes" id="UP001221757">
    <property type="component" value="Unassembled WGS sequence"/>
</dbReference>
<feature type="domain" description="Bacteriophage T5 Orf172 DNA-binding" evidence="1">
    <location>
        <begin position="36"/>
        <end position="113"/>
    </location>
</feature>
<gene>
    <name evidence="2" type="ORF">B0H17DRAFT_1051133</name>
</gene>
<comment type="caution">
    <text evidence="2">The sequence shown here is derived from an EMBL/GenBank/DDBJ whole genome shotgun (WGS) entry which is preliminary data.</text>
</comment>
<dbReference type="AlphaFoldDB" id="A0AAD7DUI2"/>
<evidence type="ECO:0000313" key="2">
    <source>
        <dbReference type="EMBL" id="KAJ7698101.1"/>
    </source>
</evidence>
<organism evidence="2 3">
    <name type="scientific">Mycena rosella</name>
    <name type="common">Pink bonnet</name>
    <name type="synonym">Agaricus rosellus</name>
    <dbReference type="NCBI Taxonomy" id="1033263"/>
    <lineage>
        <taxon>Eukaryota</taxon>
        <taxon>Fungi</taxon>
        <taxon>Dikarya</taxon>
        <taxon>Basidiomycota</taxon>
        <taxon>Agaricomycotina</taxon>
        <taxon>Agaricomycetes</taxon>
        <taxon>Agaricomycetidae</taxon>
        <taxon>Agaricales</taxon>
        <taxon>Marasmiineae</taxon>
        <taxon>Mycenaceae</taxon>
        <taxon>Mycena</taxon>
    </lineage>
</organism>
<dbReference type="Pfam" id="PF10544">
    <property type="entry name" value="T5orf172"/>
    <property type="match status" value="1"/>
</dbReference>
<sequence>MAYYQTRFTRAILAPPSLYDCPREICAYWDRHWRLWKYGRPNNSRRRVGQWARQCGISRMDWHPIVWAVPFATKFEHILHLHLKHMGLWAGYVKCAHHNCHHHHIELFRIPKADGPILLEYPVRKCAHRLGYQALPRRLWPGP</sequence>
<dbReference type="InterPro" id="IPR018306">
    <property type="entry name" value="Phage_T5_Orf172_DNA-bd"/>
</dbReference>